<reference evidence="3" key="2">
    <citation type="submission" date="2021-10" db="EMBL/GenBank/DDBJ databases">
        <title>Phylogenomics reveals ancestral predisposition of the termite-cultivated fungus Termitomyces towards a domesticated lifestyle.</title>
        <authorList>
            <person name="Auxier B."/>
            <person name="Grum-Grzhimaylo A."/>
            <person name="Cardenas M.E."/>
            <person name="Lodge J.D."/>
            <person name="Laessoe T."/>
            <person name="Pedersen O."/>
            <person name="Smith M.E."/>
            <person name="Kuyper T.W."/>
            <person name="Franco-Molano E.A."/>
            <person name="Baroni T.J."/>
            <person name="Aanen D.K."/>
        </authorList>
    </citation>
    <scope>NUCLEOTIDE SEQUENCE</scope>
    <source>
        <strain evidence="3">D49</strain>
    </source>
</reference>
<dbReference type="PANTHER" id="PTHR23159:SF31">
    <property type="entry name" value="CENTROSOME-ASSOCIATED PROTEIN CEP250 ISOFORM X1"/>
    <property type="match status" value="1"/>
</dbReference>
<evidence type="ECO:0000313" key="3">
    <source>
        <dbReference type="EMBL" id="KAG5637690.1"/>
    </source>
</evidence>
<dbReference type="CDD" id="cd00821">
    <property type="entry name" value="PH"/>
    <property type="match status" value="1"/>
</dbReference>
<dbReference type="InterPro" id="IPR029006">
    <property type="entry name" value="ADF-H/Gelsolin-like_dom_sf"/>
</dbReference>
<dbReference type="Pfam" id="PF00241">
    <property type="entry name" value="Cofilin_ADF"/>
    <property type="match status" value="1"/>
</dbReference>
<name>A0A9P7FYR8_9AGAR</name>
<dbReference type="PANTHER" id="PTHR23159">
    <property type="entry name" value="CENTROSOMAL PROTEIN 2"/>
    <property type="match status" value="1"/>
</dbReference>
<dbReference type="Proteomes" id="UP000717328">
    <property type="component" value="Unassembled WGS sequence"/>
</dbReference>
<feature type="region of interest" description="Disordered" evidence="1">
    <location>
        <begin position="272"/>
        <end position="327"/>
    </location>
</feature>
<dbReference type="EMBL" id="JABCKI010005810">
    <property type="protein sequence ID" value="KAG5637690.1"/>
    <property type="molecule type" value="Genomic_DNA"/>
</dbReference>
<dbReference type="SUPFAM" id="SSF55753">
    <property type="entry name" value="Actin depolymerizing proteins"/>
    <property type="match status" value="1"/>
</dbReference>
<evidence type="ECO:0000313" key="4">
    <source>
        <dbReference type="Proteomes" id="UP000717328"/>
    </source>
</evidence>
<feature type="region of interest" description="Disordered" evidence="1">
    <location>
        <begin position="348"/>
        <end position="385"/>
    </location>
</feature>
<dbReference type="AlphaFoldDB" id="A0A9P7FYR8"/>
<evidence type="ECO:0000256" key="1">
    <source>
        <dbReference type="SAM" id="MobiDB-lite"/>
    </source>
</evidence>
<feature type="domain" description="ADF-H" evidence="2">
    <location>
        <begin position="143"/>
        <end position="236"/>
    </location>
</feature>
<proteinExistence type="predicted"/>
<dbReference type="Gene3D" id="2.30.29.30">
    <property type="entry name" value="Pleckstrin-homology domain (PH domain)/Phosphotyrosine-binding domain (PTB)"/>
    <property type="match status" value="1"/>
</dbReference>
<protein>
    <recommendedName>
        <fullName evidence="2">ADF-H domain-containing protein</fullName>
    </recommendedName>
</protein>
<dbReference type="InterPro" id="IPR002108">
    <property type="entry name" value="ADF-H"/>
</dbReference>
<keyword evidence="4" id="KW-1185">Reference proteome</keyword>
<feature type="region of interest" description="Disordered" evidence="1">
    <location>
        <begin position="495"/>
        <end position="544"/>
    </location>
</feature>
<feature type="region of interest" description="Disordered" evidence="1">
    <location>
        <begin position="238"/>
        <end position="259"/>
    </location>
</feature>
<comment type="caution">
    <text evidence="3">The sequence shown here is derived from an EMBL/GenBank/DDBJ whole genome shotgun (WGS) entry which is preliminary data.</text>
</comment>
<sequence length="743" mass="84915">MPIADYERVALILGQGSTIWCYRVPDIHCPVRCLVHLCFWHSSSLTSRLLMFGSGLPSAEKPQAKRYYLKTHGLQPDKRIPDAWPEYQAYLARTSILIPLPQALYSRLPAFIKKTVLLDFPMYQFDAEGLDGREAMEEERIDELTLFDHGTGGLRELKHSIEDSEQVHIGFYREEGVSDAEAGFVVINYIPSSTPAVKKARALVHSRRVGSVFKKHQATLTVDHLDQLTPDAVRSALVQQKDEDEDSTAHTKLPMGRTASMPIASAPIQSQIPTRNPQYFPGSHLHDSPPFSHTKALPDTHAPPPIQPMRRAASEAPTPHTTNFFPEATPMAKSASMFSSFIRRKKKTADSAATTSDSDDAGPPPTPPKDKGKFSVGGGIPPPVPPHEYNYQANGNGFVYGHLPKPVPVRTLYQDPSGSTSEYAVVSHASSSSPHRRSPDEFGGVGGYNVQSQTQTQGYAAMHNEGHGGPLVQSMSLPLRGKWLVEPMDAAERLRRRQEEVKQRQREEAEAKREEARHREEMRRRKERQVRELQEEEEQRRASLEAELQRIVAERRRKEKREQEEEERKKAEIEERKRVDRERRMEEHRKLEQWRNDQARMAEESARRAEEARKKEEAERMKKIQLVEAKVKRSHNADALVSGWVTMQTHDSLLWKRRFYKFIGSVVYFYRNANDTHQCLDEVELLGKLRGLREWNEGYEDLEAIPHSFAIEFQDEQEHWSLFSDSEEEKYKLLGLLHHAAGL</sequence>
<accession>A0A9P7FYR8</accession>
<dbReference type="OrthoDB" id="67965at2759"/>
<dbReference type="SUPFAM" id="SSF50729">
    <property type="entry name" value="PH domain-like"/>
    <property type="match status" value="1"/>
</dbReference>
<reference evidence="3" key="1">
    <citation type="submission" date="2021-02" db="EMBL/GenBank/DDBJ databases">
        <authorList>
            <person name="Nieuwenhuis M."/>
            <person name="Van De Peppel L.J.J."/>
        </authorList>
    </citation>
    <scope>NUCLEOTIDE SEQUENCE</scope>
    <source>
        <strain evidence="3">D49</strain>
    </source>
</reference>
<organism evidence="3 4">
    <name type="scientific">Sphagnurus paluster</name>
    <dbReference type="NCBI Taxonomy" id="117069"/>
    <lineage>
        <taxon>Eukaryota</taxon>
        <taxon>Fungi</taxon>
        <taxon>Dikarya</taxon>
        <taxon>Basidiomycota</taxon>
        <taxon>Agaricomycotina</taxon>
        <taxon>Agaricomycetes</taxon>
        <taxon>Agaricomycetidae</taxon>
        <taxon>Agaricales</taxon>
        <taxon>Tricholomatineae</taxon>
        <taxon>Lyophyllaceae</taxon>
        <taxon>Sphagnurus</taxon>
    </lineage>
</organism>
<dbReference type="Gene3D" id="3.40.20.10">
    <property type="entry name" value="Severin"/>
    <property type="match status" value="1"/>
</dbReference>
<gene>
    <name evidence="3" type="ORF">H0H81_003606</name>
</gene>
<dbReference type="InterPro" id="IPR011993">
    <property type="entry name" value="PH-like_dom_sf"/>
</dbReference>
<evidence type="ECO:0000259" key="2">
    <source>
        <dbReference type="Pfam" id="PF00241"/>
    </source>
</evidence>